<reference evidence="1 2" key="1">
    <citation type="journal article" date="2020" name="Nature">
        <title>Six reference-quality genomes reveal evolution of bat adaptations.</title>
        <authorList>
            <person name="Jebb D."/>
            <person name="Huang Z."/>
            <person name="Pippel M."/>
            <person name="Hughes G.M."/>
            <person name="Lavrichenko K."/>
            <person name="Devanna P."/>
            <person name="Winkler S."/>
            <person name="Jermiin L.S."/>
            <person name="Skirmuntt E.C."/>
            <person name="Katzourakis A."/>
            <person name="Burkitt-Gray L."/>
            <person name="Ray D.A."/>
            <person name="Sullivan K.A.M."/>
            <person name="Roscito J.G."/>
            <person name="Kirilenko B.M."/>
            <person name="Davalos L.M."/>
            <person name="Corthals A.P."/>
            <person name="Power M.L."/>
            <person name="Jones G."/>
            <person name="Ransome R.D."/>
            <person name="Dechmann D.K.N."/>
            <person name="Locatelli A.G."/>
            <person name="Puechmaille S.J."/>
            <person name="Fedrigo O."/>
            <person name="Jarvis E.D."/>
            <person name="Hiller M."/>
            <person name="Vernes S.C."/>
            <person name="Myers E.W."/>
            <person name="Teeling E.C."/>
        </authorList>
    </citation>
    <scope>NUCLEOTIDE SEQUENCE [LARGE SCALE GENOMIC DNA]</scope>
    <source>
        <strain evidence="1">MMolMol1</strain>
        <tissue evidence="1">Muscle</tissue>
    </source>
</reference>
<dbReference type="Proteomes" id="UP000550707">
    <property type="component" value="Unassembled WGS sequence"/>
</dbReference>
<dbReference type="InParanoid" id="A0A7J8EC38"/>
<dbReference type="OrthoDB" id="9945674at2759"/>
<evidence type="ECO:0000313" key="2">
    <source>
        <dbReference type="Proteomes" id="UP000550707"/>
    </source>
</evidence>
<dbReference type="PANTHER" id="PTHR37353:SF1">
    <property type="entry name" value="RIKEN CDNA 4921517D22 GENE"/>
    <property type="match status" value="1"/>
</dbReference>
<evidence type="ECO:0000313" key="1">
    <source>
        <dbReference type="EMBL" id="KAF6432963.1"/>
    </source>
</evidence>
<name>A0A7J8EC38_MOLMO</name>
<dbReference type="AlphaFoldDB" id="A0A7J8EC38"/>
<protein>
    <submittedName>
        <fullName evidence="1">Uncharacterized protein</fullName>
    </submittedName>
</protein>
<dbReference type="Pfam" id="PF17673">
    <property type="entry name" value="DUF5532"/>
    <property type="match status" value="1"/>
</dbReference>
<keyword evidence="2" id="KW-1185">Reference proteome</keyword>
<gene>
    <name evidence="1" type="ORF">HJG59_001951</name>
</gene>
<proteinExistence type="predicted"/>
<accession>A0A7J8EC38</accession>
<comment type="caution">
    <text evidence="1">The sequence shown here is derived from an EMBL/GenBank/DDBJ whole genome shotgun (WGS) entry which is preliminary data.</text>
</comment>
<organism evidence="1 2">
    <name type="scientific">Molossus molossus</name>
    <name type="common">Pallas' mastiff bat</name>
    <name type="synonym">Vespertilio molossus</name>
    <dbReference type="NCBI Taxonomy" id="27622"/>
    <lineage>
        <taxon>Eukaryota</taxon>
        <taxon>Metazoa</taxon>
        <taxon>Chordata</taxon>
        <taxon>Craniata</taxon>
        <taxon>Vertebrata</taxon>
        <taxon>Euteleostomi</taxon>
        <taxon>Mammalia</taxon>
        <taxon>Eutheria</taxon>
        <taxon>Laurasiatheria</taxon>
        <taxon>Chiroptera</taxon>
        <taxon>Yangochiroptera</taxon>
        <taxon>Molossidae</taxon>
        <taxon>Molossus</taxon>
    </lineage>
</organism>
<dbReference type="EMBL" id="JACASF010000014">
    <property type="protein sequence ID" value="KAF6432963.1"/>
    <property type="molecule type" value="Genomic_DNA"/>
</dbReference>
<sequence>MFLSRDADSSKDDEETEFPACSLPELYALAENFNKKSKKSSRLKTHGMSPSEAQKILSQNLNAMSFTSGTDLREDPQSVLTCKVVRKEEERPASLTELLHRSLLTTLHSELDRLAKSQQRLAQHGIPPPLHTFPYEILIENSNFWATTRKRIQNFRRSSKPSFSRSKPDKFLFEDKISEYLLVEPEKQFMDLRDLEWKYYKGITKWARKTSASYTNIQYNSEKRFVESQEMPDVIFPPLVRRSLIVCSQIDNEQNVLSFS</sequence>
<dbReference type="PANTHER" id="PTHR37353">
    <property type="entry name" value="RIKEN CDNA 4921517D22 GENE"/>
    <property type="match status" value="1"/>
</dbReference>
<dbReference type="InterPro" id="IPR040022">
    <property type="entry name" value="C9orf153-like"/>
</dbReference>